<dbReference type="Proteomes" id="UP001162793">
    <property type="component" value="Unassembled WGS sequence"/>
</dbReference>
<name>A0AA41WQ19_9RALS</name>
<gene>
    <name evidence="1" type="ORF">NKG59_00060</name>
</gene>
<organism evidence="1 2">
    <name type="scientific">Ralstonia chuxiongensis</name>
    <dbReference type="NCBI Taxonomy" id="2957504"/>
    <lineage>
        <taxon>Bacteria</taxon>
        <taxon>Pseudomonadati</taxon>
        <taxon>Pseudomonadota</taxon>
        <taxon>Betaproteobacteria</taxon>
        <taxon>Burkholderiales</taxon>
        <taxon>Burkholderiaceae</taxon>
        <taxon>Ralstonia</taxon>
    </lineage>
</organism>
<comment type="caution">
    <text evidence="1">The sequence shown here is derived from an EMBL/GenBank/DDBJ whole genome shotgun (WGS) entry which is preliminary data.</text>
</comment>
<dbReference type="EMBL" id="JAMYWC010000001">
    <property type="protein sequence ID" value="MCP1170723.1"/>
    <property type="molecule type" value="Genomic_DNA"/>
</dbReference>
<evidence type="ECO:0000313" key="1">
    <source>
        <dbReference type="EMBL" id="MCP1170723.1"/>
    </source>
</evidence>
<protein>
    <submittedName>
        <fullName evidence="1">Uncharacterized protein</fullName>
    </submittedName>
</protein>
<reference evidence="2" key="1">
    <citation type="journal article" date="2023" name="Front. Microbiol.">
        <title>Ralstonia chuxiongensis sp. nov., Ralstonia mojiangensis sp. nov., and Ralstonia soli sp. nov., isolated from tobacco fields, are three novel species in the family Burkholderiaceae.</title>
        <authorList>
            <person name="Lu C.H."/>
            <person name="Zhang Y.Y."/>
            <person name="Jiang N."/>
            <person name="Chen W."/>
            <person name="Shao X."/>
            <person name="Zhao Z.M."/>
            <person name="Lu W.L."/>
            <person name="Hu X."/>
            <person name="Xi Y.X."/>
            <person name="Zou S.Y."/>
            <person name="Wei Q.J."/>
            <person name="Lin Z.L."/>
            <person name="Gong L."/>
            <person name="Gai X.T."/>
            <person name="Zhang L.Q."/>
            <person name="Li J.Y."/>
            <person name="Jin Y."/>
            <person name="Xia Z.Y."/>
        </authorList>
    </citation>
    <scope>NUCLEOTIDE SEQUENCE [LARGE SCALE GENOMIC DNA]</scope>
    <source>
        <strain evidence="2">21YRMH01-3</strain>
    </source>
</reference>
<keyword evidence="2" id="KW-1185">Reference proteome</keyword>
<dbReference type="AlphaFoldDB" id="A0AA41WQ19"/>
<dbReference type="RefSeq" id="WP_045204068.1">
    <property type="nucleotide sequence ID" value="NZ_CATYKT010000036.1"/>
</dbReference>
<evidence type="ECO:0000313" key="2">
    <source>
        <dbReference type="Proteomes" id="UP001162793"/>
    </source>
</evidence>
<proteinExistence type="predicted"/>
<sequence>MDAYPTCRYKGFDVYPLIYLFDPPREWHERRPDRSYSASVLICQEGMPPSNEHSRIFALQADHWESIGIARRAATKMAESIIDGFIPGKSMVSA</sequence>
<accession>A0AA41WQ19</accession>